<dbReference type="EMBL" id="MCGN01000012">
    <property type="protein sequence ID" value="ORY90479.1"/>
    <property type="molecule type" value="Genomic_DNA"/>
</dbReference>
<evidence type="ECO:0000313" key="1">
    <source>
        <dbReference type="EMBL" id="ORY90479.1"/>
    </source>
</evidence>
<dbReference type="OrthoDB" id="273230at2759"/>
<comment type="caution">
    <text evidence="1">The sequence shown here is derived from an EMBL/GenBank/DDBJ whole genome shotgun (WGS) entry which is preliminary data.</text>
</comment>
<evidence type="ECO:0000313" key="2">
    <source>
        <dbReference type="Proteomes" id="UP000242180"/>
    </source>
</evidence>
<protein>
    <submittedName>
        <fullName evidence="1">Uncharacterized protein</fullName>
    </submittedName>
</protein>
<feature type="non-terminal residue" evidence="1">
    <location>
        <position position="1"/>
    </location>
</feature>
<dbReference type="AlphaFoldDB" id="A0A1X2H078"/>
<sequence length="109" mass="12441">AVMLFRRRSNDTTTTCESMSETDIQKEFAKVHSLYALAADELNFAEDSRGSPYYAGDLITAREAIDNCATAFMHMLEQVPDPMYRSQLHQSLSPQLIRLEERYAHLPPD</sequence>
<keyword evidence="2" id="KW-1185">Reference proteome</keyword>
<name>A0A1X2H078_SYNRA</name>
<organism evidence="1 2">
    <name type="scientific">Syncephalastrum racemosum</name>
    <name type="common">Filamentous fungus</name>
    <dbReference type="NCBI Taxonomy" id="13706"/>
    <lineage>
        <taxon>Eukaryota</taxon>
        <taxon>Fungi</taxon>
        <taxon>Fungi incertae sedis</taxon>
        <taxon>Mucoromycota</taxon>
        <taxon>Mucoromycotina</taxon>
        <taxon>Mucoromycetes</taxon>
        <taxon>Mucorales</taxon>
        <taxon>Syncephalastraceae</taxon>
        <taxon>Syncephalastrum</taxon>
    </lineage>
</organism>
<gene>
    <name evidence="1" type="ORF">BCR43DRAFT_415048</name>
</gene>
<feature type="non-terminal residue" evidence="1">
    <location>
        <position position="109"/>
    </location>
</feature>
<dbReference type="InParanoid" id="A0A1X2H078"/>
<accession>A0A1X2H078</accession>
<proteinExistence type="predicted"/>
<dbReference type="Proteomes" id="UP000242180">
    <property type="component" value="Unassembled WGS sequence"/>
</dbReference>
<reference evidence="1 2" key="1">
    <citation type="submission" date="2016-07" db="EMBL/GenBank/DDBJ databases">
        <title>Pervasive Adenine N6-methylation of Active Genes in Fungi.</title>
        <authorList>
            <consortium name="DOE Joint Genome Institute"/>
            <person name="Mondo S.J."/>
            <person name="Dannebaum R.O."/>
            <person name="Kuo R.C."/>
            <person name="Labutti K."/>
            <person name="Haridas S."/>
            <person name="Kuo A."/>
            <person name="Salamov A."/>
            <person name="Ahrendt S.R."/>
            <person name="Lipzen A."/>
            <person name="Sullivan W."/>
            <person name="Andreopoulos W.B."/>
            <person name="Clum A."/>
            <person name="Lindquist E."/>
            <person name="Daum C."/>
            <person name="Ramamoorthy G.K."/>
            <person name="Gryganskyi A."/>
            <person name="Culley D."/>
            <person name="Magnuson J.K."/>
            <person name="James T.Y."/>
            <person name="O'Malley M.A."/>
            <person name="Stajich J.E."/>
            <person name="Spatafora J.W."/>
            <person name="Visel A."/>
            <person name="Grigoriev I.V."/>
        </authorList>
    </citation>
    <scope>NUCLEOTIDE SEQUENCE [LARGE SCALE GENOMIC DNA]</scope>
    <source>
        <strain evidence="1 2">NRRL 2496</strain>
    </source>
</reference>